<feature type="transmembrane region" description="Helical" evidence="1">
    <location>
        <begin position="171"/>
        <end position="190"/>
    </location>
</feature>
<dbReference type="EMBL" id="CP037423">
    <property type="protein sequence ID" value="QDV41649.1"/>
    <property type="molecule type" value="Genomic_DNA"/>
</dbReference>
<feature type="transmembrane region" description="Helical" evidence="1">
    <location>
        <begin position="343"/>
        <end position="366"/>
    </location>
</feature>
<keyword evidence="1" id="KW-1133">Transmembrane helix</keyword>
<sequence>MAGDLSGEPSESAATPFGDPGGVSPVDAVLVRPVLRREVVAVALWTLMADLLIFRAHGFSGPGVFFGIVPLLFLIGCDELRRGPAWKLIVGCLLVVTVRLIWSGSASTIFSGVVLVVALAMSAAGYVPLVLEGFVLAGRVILDGARRLGTYRLPSDSSDPSGSNLSSPRMLAWLLPTIAAVVFGSIFVFANPNLFEWVSLRMTRLAEGFQIWFEKISPWEIPFCALALLIGAGLMRPVLPMLRIGPTDPEEPPTAEAARSTLYTPLRNTLWTLIVLFAVYLSFEFITLWKRDFPAGFYYAGYAHQGAAWLTFALALATAVLSLAFSGTMLSDDRLGSLRRLSWIWSAQNLLLAAAVYNRLMIYVGYNGMTRMRTVGFFGTTLVVVGFCLVVYKIGQNRSFWWLIRAQLIALMLAVIAYSVFPVDYVAHRYNAATVDAGYLHPSVMIAVKPKDDEGVLPLLRLTHCEDEIIRNGVLALLAQRQLEMDDLPQTHWTQFQGSRTLLKRRLAEHESEWIEFRDAEARRDAIESFRNYAMQWY</sequence>
<dbReference type="OrthoDB" id="230726at2"/>
<keyword evidence="1" id="KW-0812">Transmembrane</keyword>
<feature type="transmembrane region" description="Helical" evidence="1">
    <location>
        <begin position="52"/>
        <end position="73"/>
    </location>
</feature>
<reference evidence="2 3" key="1">
    <citation type="submission" date="2019-03" db="EMBL/GenBank/DDBJ databases">
        <title>Deep-cultivation of Planctomycetes and their phenomic and genomic characterization uncovers novel biology.</title>
        <authorList>
            <person name="Wiegand S."/>
            <person name="Jogler M."/>
            <person name="Boedeker C."/>
            <person name="Pinto D."/>
            <person name="Vollmers J."/>
            <person name="Rivas-Marin E."/>
            <person name="Kohn T."/>
            <person name="Peeters S.H."/>
            <person name="Heuer A."/>
            <person name="Rast P."/>
            <person name="Oberbeckmann S."/>
            <person name="Bunk B."/>
            <person name="Jeske O."/>
            <person name="Meyerdierks A."/>
            <person name="Storesund J.E."/>
            <person name="Kallscheuer N."/>
            <person name="Luecker S."/>
            <person name="Lage O.M."/>
            <person name="Pohl T."/>
            <person name="Merkel B.J."/>
            <person name="Hornburger P."/>
            <person name="Mueller R.-W."/>
            <person name="Bruemmer F."/>
            <person name="Labrenz M."/>
            <person name="Spormann A.M."/>
            <person name="Op den Camp H."/>
            <person name="Overmann J."/>
            <person name="Amann R."/>
            <person name="Jetten M.S.M."/>
            <person name="Mascher T."/>
            <person name="Medema M.H."/>
            <person name="Devos D.P."/>
            <person name="Kaster A.-K."/>
            <person name="Ovreas L."/>
            <person name="Rohde M."/>
            <person name="Galperin M.Y."/>
            <person name="Jogler C."/>
        </authorList>
    </citation>
    <scope>NUCLEOTIDE SEQUENCE [LARGE SCALE GENOMIC DNA]</scope>
    <source>
        <strain evidence="2 3">Enr13</strain>
    </source>
</reference>
<gene>
    <name evidence="2" type="ORF">Enr13x_14920</name>
</gene>
<proteinExistence type="predicted"/>
<feature type="transmembrane region" description="Helical" evidence="1">
    <location>
        <begin position="372"/>
        <end position="392"/>
    </location>
</feature>
<feature type="transmembrane region" description="Helical" evidence="1">
    <location>
        <begin position="269"/>
        <end position="289"/>
    </location>
</feature>
<feature type="transmembrane region" description="Helical" evidence="1">
    <location>
        <begin position="399"/>
        <end position="421"/>
    </location>
</feature>
<dbReference type="Proteomes" id="UP000319004">
    <property type="component" value="Chromosome"/>
</dbReference>
<evidence type="ECO:0000313" key="2">
    <source>
        <dbReference type="EMBL" id="QDV41649.1"/>
    </source>
</evidence>
<feature type="transmembrane region" description="Helical" evidence="1">
    <location>
        <begin position="85"/>
        <end position="102"/>
    </location>
</feature>
<dbReference type="Pfam" id="PF13687">
    <property type="entry name" value="DUF4153"/>
    <property type="match status" value="1"/>
</dbReference>
<feature type="transmembrane region" description="Helical" evidence="1">
    <location>
        <begin position="309"/>
        <end position="331"/>
    </location>
</feature>
<keyword evidence="1" id="KW-0472">Membrane</keyword>
<organism evidence="2 3">
    <name type="scientific">Stieleria neptunia</name>
    <dbReference type="NCBI Taxonomy" id="2527979"/>
    <lineage>
        <taxon>Bacteria</taxon>
        <taxon>Pseudomonadati</taxon>
        <taxon>Planctomycetota</taxon>
        <taxon>Planctomycetia</taxon>
        <taxon>Pirellulales</taxon>
        <taxon>Pirellulaceae</taxon>
        <taxon>Stieleria</taxon>
    </lineage>
</organism>
<dbReference type="AlphaFoldDB" id="A0A518HLI8"/>
<dbReference type="RefSeq" id="WP_145385342.1">
    <property type="nucleotide sequence ID" value="NZ_CP037423.1"/>
</dbReference>
<evidence type="ECO:0000256" key="1">
    <source>
        <dbReference type="SAM" id="Phobius"/>
    </source>
</evidence>
<name>A0A518HLI8_9BACT</name>
<dbReference type="InterPro" id="IPR025291">
    <property type="entry name" value="DUF4153"/>
</dbReference>
<feature type="transmembrane region" description="Helical" evidence="1">
    <location>
        <begin position="219"/>
        <end position="239"/>
    </location>
</feature>
<accession>A0A518HLI8</accession>
<feature type="transmembrane region" description="Helical" evidence="1">
    <location>
        <begin position="108"/>
        <end position="131"/>
    </location>
</feature>
<protein>
    <submittedName>
        <fullName evidence="2">Uncharacterized protein</fullName>
    </submittedName>
</protein>
<dbReference type="KEGG" id="snep:Enr13x_14920"/>
<keyword evidence="3" id="KW-1185">Reference proteome</keyword>
<evidence type="ECO:0000313" key="3">
    <source>
        <dbReference type="Proteomes" id="UP000319004"/>
    </source>
</evidence>